<keyword evidence="7 10" id="KW-0175">Coiled coil</keyword>
<dbReference type="PANTHER" id="PTHR12825">
    <property type="entry name" value="BNIP1-RELATED"/>
    <property type="match status" value="1"/>
</dbReference>
<feature type="domain" description="Sec20 C-terminal" evidence="13">
    <location>
        <begin position="140"/>
        <end position="229"/>
    </location>
</feature>
<proteinExistence type="inferred from homology"/>
<evidence type="ECO:0000256" key="2">
    <source>
        <dbReference type="ARBA" id="ARBA00022448"/>
    </source>
</evidence>
<gene>
    <name evidence="14" type="primary">SEC20</name>
    <name evidence="14" type="ORF">AAF712_012075</name>
</gene>
<evidence type="ECO:0000256" key="5">
    <source>
        <dbReference type="ARBA" id="ARBA00022892"/>
    </source>
</evidence>
<evidence type="ECO:0000256" key="11">
    <source>
        <dbReference type="SAM" id="MobiDB-lite"/>
    </source>
</evidence>
<feature type="coiled-coil region" evidence="10">
    <location>
        <begin position="45"/>
        <end position="95"/>
    </location>
</feature>
<dbReference type="Pfam" id="PF03908">
    <property type="entry name" value="Sec20"/>
    <property type="match status" value="1"/>
</dbReference>
<comment type="similarity">
    <text evidence="9">Belongs to the SEC20 family.</text>
</comment>
<keyword evidence="3 12" id="KW-0812">Transmembrane</keyword>
<accession>A0ABR2ZJB0</accession>
<evidence type="ECO:0000313" key="14">
    <source>
        <dbReference type="EMBL" id="KAL0061081.1"/>
    </source>
</evidence>
<evidence type="ECO:0000259" key="13">
    <source>
        <dbReference type="Pfam" id="PF03908"/>
    </source>
</evidence>
<evidence type="ECO:0000256" key="1">
    <source>
        <dbReference type="ARBA" id="ARBA00004163"/>
    </source>
</evidence>
<reference evidence="14 15" key="1">
    <citation type="submission" date="2024-05" db="EMBL/GenBank/DDBJ databases">
        <title>A draft genome resource for the thread blight pathogen Marasmius tenuissimus strain MS-2.</title>
        <authorList>
            <person name="Yulfo-Soto G.E."/>
            <person name="Baruah I.K."/>
            <person name="Amoako-Attah I."/>
            <person name="Bukari Y."/>
            <person name="Meinhardt L.W."/>
            <person name="Bailey B.A."/>
            <person name="Cohen S.P."/>
        </authorList>
    </citation>
    <scope>NUCLEOTIDE SEQUENCE [LARGE SCALE GENOMIC DNA]</scope>
    <source>
        <strain evidence="14 15">MS-2</strain>
    </source>
</reference>
<dbReference type="InterPro" id="IPR005606">
    <property type="entry name" value="Sec20"/>
</dbReference>
<keyword evidence="8 12" id="KW-0472">Membrane</keyword>
<comment type="caution">
    <text evidence="14">The sequence shown here is derived from an EMBL/GenBank/DDBJ whole genome shotgun (WGS) entry which is preliminary data.</text>
</comment>
<feature type="region of interest" description="Disordered" evidence="11">
    <location>
        <begin position="324"/>
        <end position="357"/>
    </location>
</feature>
<keyword evidence="2" id="KW-0813">Transport</keyword>
<dbReference type="InterPro" id="IPR056173">
    <property type="entry name" value="Sec20_C"/>
</dbReference>
<evidence type="ECO:0000256" key="7">
    <source>
        <dbReference type="ARBA" id="ARBA00023054"/>
    </source>
</evidence>
<evidence type="ECO:0000256" key="10">
    <source>
        <dbReference type="SAM" id="Coils"/>
    </source>
</evidence>
<evidence type="ECO:0000256" key="9">
    <source>
        <dbReference type="ARBA" id="ARBA00037934"/>
    </source>
</evidence>
<evidence type="ECO:0000256" key="6">
    <source>
        <dbReference type="ARBA" id="ARBA00022989"/>
    </source>
</evidence>
<keyword evidence="5" id="KW-0931">ER-Golgi transport</keyword>
<evidence type="ECO:0000313" key="15">
    <source>
        <dbReference type="Proteomes" id="UP001437256"/>
    </source>
</evidence>
<feature type="compositionally biased region" description="Polar residues" evidence="11">
    <location>
        <begin position="334"/>
        <end position="357"/>
    </location>
</feature>
<evidence type="ECO:0000256" key="3">
    <source>
        <dbReference type="ARBA" id="ARBA00022692"/>
    </source>
</evidence>
<organism evidence="14 15">
    <name type="scientific">Marasmius tenuissimus</name>
    <dbReference type="NCBI Taxonomy" id="585030"/>
    <lineage>
        <taxon>Eukaryota</taxon>
        <taxon>Fungi</taxon>
        <taxon>Dikarya</taxon>
        <taxon>Basidiomycota</taxon>
        <taxon>Agaricomycotina</taxon>
        <taxon>Agaricomycetes</taxon>
        <taxon>Agaricomycetidae</taxon>
        <taxon>Agaricales</taxon>
        <taxon>Marasmiineae</taxon>
        <taxon>Marasmiaceae</taxon>
        <taxon>Marasmius</taxon>
    </lineage>
</organism>
<dbReference type="Proteomes" id="UP001437256">
    <property type="component" value="Unassembled WGS sequence"/>
</dbReference>
<keyword evidence="15" id="KW-1185">Reference proteome</keyword>
<name>A0ABR2ZJB0_9AGAR</name>
<feature type="compositionally biased region" description="Polar residues" evidence="11">
    <location>
        <begin position="117"/>
        <end position="128"/>
    </location>
</feature>
<keyword evidence="4" id="KW-0256">Endoplasmic reticulum</keyword>
<evidence type="ECO:0000256" key="4">
    <source>
        <dbReference type="ARBA" id="ARBA00022824"/>
    </source>
</evidence>
<dbReference type="PANTHER" id="PTHR12825:SF0">
    <property type="entry name" value="VESICLE TRANSPORT PROTEIN SEC20"/>
    <property type="match status" value="1"/>
</dbReference>
<dbReference type="EMBL" id="JBBXMP010000148">
    <property type="protein sequence ID" value="KAL0061081.1"/>
    <property type="molecule type" value="Genomic_DNA"/>
</dbReference>
<keyword evidence="6 12" id="KW-1133">Transmembrane helix</keyword>
<sequence>MAPIPPKFDSEAIEIIESLERLERDIVEVQIPKLREGKGTLISEREEIRNDLDKLGRQLEELSLLVDDQTGEKSRRELRNVVDNKRERLRRLRQETRDVLLASKRTRDVNNREELLRSNTPTPTTKRGNNAGDDTLMEANNNVTESLRRVVGVMQGELEKSVLSVQMLETSTRTLESTSLAHNTLTFTLDTSKSLVTALSRADKWDRAVMIAAFVFFLLVVGLVVKERIFDKGMRIMFWWTRFIPDFSGDADLLKAGGGIVSGTIISVASSLASSTSLSSSTASAGSSLVETPTETTVSELLESTLATSTILEVDHTSHLEAQAADETAIPTPVDTQTTASVSSTEDSESTPLHQEL</sequence>
<feature type="region of interest" description="Disordered" evidence="11">
    <location>
        <begin position="114"/>
        <end position="135"/>
    </location>
</feature>
<protein>
    <submittedName>
        <fullName evidence="14">Protein transport protein sec20</fullName>
    </submittedName>
</protein>
<evidence type="ECO:0000256" key="8">
    <source>
        <dbReference type="ARBA" id="ARBA00023136"/>
    </source>
</evidence>
<evidence type="ECO:0000256" key="12">
    <source>
        <dbReference type="SAM" id="Phobius"/>
    </source>
</evidence>
<feature type="transmembrane region" description="Helical" evidence="12">
    <location>
        <begin position="208"/>
        <end position="225"/>
    </location>
</feature>
<comment type="subcellular location">
    <subcellularLocation>
        <location evidence="1">Endoplasmic reticulum membrane</location>
        <topology evidence="1">Single-pass type IV membrane protein</topology>
    </subcellularLocation>
</comment>